<evidence type="ECO:0000313" key="3">
    <source>
        <dbReference type="Proteomes" id="UP001221898"/>
    </source>
</evidence>
<dbReference type="SUPFAM" id="SSF56672">
    <property type="entry name" value="DNA/RNA polymerases"/>
    <property type="match status" value="1"/>
</dbReference>
<dbReference type="EMBL" id="JAINUG010000004">
    <property type="protein sequence ID" value="KAJ8417399.1"/>
    <property type="molecule type" value="Genomic_DNA"/>
</dbReference>
<reference evidence="2" key="1">
    <citation type="journal article" date="2023" name="Science">
        <title>Genome structures resolve the early diversification of teleost fishes.</title>
        <authorList>
            <person name="Parey E."/>
            <person name="Louis A."/>
            <person name="Montfort J."/>
            <person name="Bouchez O."/>
            <person name="Roques C."/>
            <person name="Iampietro C."/>
            <person name="Lluch J."/>
            <person name="Castinel A."/>
            <person name="Donnadieu C."/>
            <person name="Desvignes T."/>
            <person name="Floi Bucao C."/>
            <person name="Jouanno E."/>
            <person name="Wen M."/>
            <person name="Mejri S."/>
            <person name="Dirks R."/>
            <person name="Jansen H."/>
            <person name="Henkel C."/>
            <person name="Chen W.J."/>
            <person name="Zahm M."/>
            <person name="Cabau C."/>
            <person name="Klopp C."/>
            <person name="Thompson A.W."/>
            <person name="Robinson-Rechavi M."/>
            <person name="Braasch I."/>
            <person name="Lecointre G."/>
            <person name="Bobe J."/>
            <person name="Postlethwait J.H."/>
            <person name="Berthelot C."/>
            <person name="Roest Crollius H."/>
            <person name="Guiguen Y."/>
        </authorList>
    </citation>
    <scope>NUCLEOTIDE SEQUENCE</scope>
    <source>
        <strain evidence="2">NC1722</strain>
    </source>
</reference>
<proteinExistence type="predicted"/>
<gene>
    <name evidence="2" type="ORF">AAFF_G00286260</name>
</gene>
<feature type="region of interest" description="Disordered" evidence="1">
    <location>
        <begin position="1"/>
        <end position="26"/>
    </location>
</feature>
<accession>A0AAD7TAI4</accession>
<organism evidence="2 3">
    <name type="scientific">Aldrovandia affinis</name>
    <dbReference type="NCBI Taxonomy" id="143900"/>
    <lineage>
        <taxon>Eukaryota</taxon>
        <taxon>Metazoa</taxon>
        <taxon>Chordata</taxon>
        <taxon>Craniata</taxon>
        <taxon>Vertebrata</taxon>
        <taxon>Euteleostomi</taxon>
        <taxon>Actinopterygii</taxon>
        <taxon>Neopterygii</taxon>
        <taxon>Teleostei</taxon>
        <taxon>Notacanthiformes</taxon>
        <taxon>Halosauridae</taxon>
        <taxon>Aldrovandia</taxon>
    </lineage>
</organism>
<evidence type="ECO:0000256" key="1">
    <source>
        <dbReference type="SAM" id="MobiDB-lite"/>
    </source>
</evidence>
<dbReference type="Proteomes" id="UP001221898">
    <property type="component" value="Unassembled WGS sequence"/>
</dbReference>
<sequence>MAWHSTPSCEGYVRHASESRSALPAPATLNEALEKAEDREGRDCTRTTITQHHIETGAAVPIQQRARQLPLANWEEAEAKIHEMVAAGIIQPSDSPWVSLAVLMRDDIKSHSRE</sequence>
<protein>
    <submittedName>
        <fullName evidence="2">Uncharacterized protein</fullName>
    </submittedName>
</protein>
<comment type="caution">
    <text evidence="2">The sequence shown here is derived from an EMBL/GenBank/DDBJ whole genome shotgun (WGS) entry which is preliminary data.</text>
</comment>
<evidence type="ECO:0000313" key="2">
    <source>
        <dbReference type="EMBL" id="KAJ8417399.1"/>
    </source>
</evidence>
<dbReference type="InterPro" id="IPR043502">
    <property type="entry name" value="DNA/RNA_pol_sf"/>
</dbReference>
<dbReference type="AlphaFoldDB" id="A0AAD7TAI4"/>
<keyword evidence="3" id="KW-1185">Reference proteome</keyword>
<dbReference type="Gene3D" id="3.10.10.10">
    <property type="entry name" value="HIV Type 1 Reverse Transcriptase, subunit A, domain 1"/>
    <property type="match status" value="1"/>
</dbReference>
<name>A0AAD7TAI4_9TELE</name>